<proteinExistence type="predicted"/>
<evidence type="ECO:0000313" key="1">
    <source>
        <dbReference type="EMBL" id="OLP74317.1"/>
    </source>
</evidence>
<name>A0A1Q9BUF5_SYMMI</name>
<protein>
    <submittedName>
        <fullName evidence="1">Uncharacterized protein</fullName>
    </submittedName>
</protein>
<accession>A0A1Q9BUF5</accession>
<feature type="non-terminal residue" evidence="1">
    <location>
        <position position="1"/>
    </location>
</feature>
<evidence type="ECO:0000313" key="2">
    <source>
        <dbReference type="Proteomes" id="UP000186817"/>
    </source>
</evidence>
<sequence>VTPRLLSKNDEVSKVKLHCNVNQFLGDLMALFLREIPSPKKLQTLHEGVKVGKERPEAEQRLMRLKEELHKIGVARDGIRRALDIGDEVVGLQRVLFSIVF</sequence>
<dbReference type="Proteomes" id="UP000186817">
    <property type="component" value="Unassembled WGS sequence"/>
</dbReference>
<organism evidence="1 2">
    <name type="scientific">Symbiodinium microadriaticum</name>
    <name type="common">Dinoflagellate</name>
    <name type="synonym">Zooxanthella microadriatica</name>
    <dbReference type="NCBI Taxonomy" id="2951"/>
    <lineage>
        <taxon>Eukaryota</taxon>
        <taxon>Sar</taxon>
        <taxon>Alveolata</taxon>
        <taxon>Dinophyceae</taxon>
        <taxon>Suessiales</taxon>
        <taxon>Symbiodiniaceae</taxon>
        <taxon>Symbiodinium</taxon>
    </lineage>
</organism>
<dbReference type="EMBL" id="LSRX01003920">
    <property type="protein sequence ID" value="OLP74317.1"/>
    <property type="molecule type" value="Genomic_DNA"/>
</dbReference>
<comment type="caution">
    <text evidence="1">The sequence shown here is derived from an EMBL/GenBank/DDBJ whole genome shotgun (WGS) entry which is preliminary data.</text>
</comment>
<gene>
    <name evidence="1" type="ORF">AK812_SmicGene46180</name>
</gene>
<reference evidence="1 2" key="1">
    <citation type="submission" date="2016-02" db="EMBL/GenBank/DDBJ databases">
        <title>Genome analysis of coral dinoflagellate symbionts highlights evolutionary adaptations to a symbiotic lifestyle.</title>
        <authorList>
            <person name="Aranda M."/>
            <person name="Li Y."/>
            <person name="Liew Y.J."/>
            <person name="Baumgarten S."/>
            <person name="Simakov O."/>
            <person name="Wilson M."/>
            <person name="Piel J."/>
            <person name="Ashoor H."/>
            <person name="Bougouffa S."/>
            <person name="Bajic V.B."/>
            <person name="Ryu T."/>
            <person name="Ravasi T."/>
            <person name="Bayer T."/>
            <person name="Micklem G."/>
            <person name="Kim H."/>
            <person name="Bhak J."/>
            <person name="Lajeunesse T.C."/>
            <person name="Voolstra C.R."/>
        </authorList>
    </citation>
    <scope>NUCLEOTIDE SEQUENCE [LARGE SCALE GENOMIC DNA]</scope>
    <source>
        <strain evidence="1 2">CCMP2467</strain>
    </source>
</reference>
<dbReference type="OrthoDB" id="10413946at2759"/>
<keyword evidence="2" id="KW-1185">Reference proteome</keyword>
<dbReference type="AlphaFoldDB" id="A0A1Q9BUF5"/>